<dbReference type="EMBL" id="UYWY01001654">
    <property type="protein sequence ID" value="VDM27041.1"/>
    <property type="molecule type" value="Genomic_DNA"/>
</dbReference>
<reference evidence="3" key="1">
    <citation type="submission" date="2016-06" db="UniProtKB">
        <authorList>
            <consortium name="WormBaseParasite"/>
        </authorList>
    </citation>
    <scope>IDENTIFICATION</scope>
</reference>
<sequence length="137" mass="15156">MRKGPRNPFRILASVVERGTAMASGNDANAPARKSDIRLRVISSFLLRSVPMIYWTHRNHSKTCVQEYGFGIRFDGGNVFPNLECGSLNDTVTCWHGAKLGLAARQRVTALAEHFSPFLAVDVVTLLAERGKAAWKL</sequence>
<dbReference type="AlphaFoldDB" id="A0A183U089"/>
<name>A0A183U089_TOXCA</name>
<organism evidence="2 3">
    <name type="scientific">Toxocara canis</name>
    <name type="common">Canine roundworm</name>
    <dbReference type="NCBI Taxonomy" id="6265"/>
    <lineage>
        <taxon>Eukaryota</taxon>
        <taxon>Metazoa</taxon>
        <taxon>Ecdysozoa</taxon>
        <taxon>Nematoda</taxon>
        <taxon>Chromadorea</taxon>
        <taxon>Rhabditida</taxon>
        <taxon>Spirurina</taxon>
        <taxon>Ascaridomorpha</taxon>
        <taxon>Ascaridoidea</taxon>
        <taxon>Toxocaridae</taxon>
        <taxon>Toxocara</taxon>
    </lineage>
</organism>
<gene>
    <name evidence="1" type="ORF">TCNE_LOCUS1909</name>
</gene>
<dbReference type="WBParaSite" id="TCNE_0000190901-mRNA-1">
    <property type="protein sequence ID" value="TCNE_0000190901-mRNA-1"/>
    <property type="gene ID" value="TCNE_0000190901"/>
</dbReference>
<accession>A0A183U089</accession>
<keyword evidence="2" id="KW-1185">Reference proteome</keyword>
<reference evidence="1 2" key="2">
    <citation type="submission" date="2018-11" db="EMBL/GenBank/DDBJ databases">
        <authorList>
            <consortium name="Pathogen Informatics"/>
        </authorList>
    </citation>
    <scope>NUCLEOTIDE SEQUENCE [LARGE SCALE GENOMIC DNA]</scope>
</reference>
<evidence type="ECO:0000313" key="3">
    <source>
        <dbReference type="WBParaSite" id="TCNE_0000190901-mRNA-1"/>
    </source>
</evidence>
<dbReference type="Proteomes" id="UP000050794">
    <property type="component" value="Unassembled WGS sequence"/>
</dbReference>
<evidence type="ECO:0000313" key="1">
    <source>
        <dbReference type="EMBL" id="VDM27041.1"/>
    </source>
</evidence>
<proteinExistence type="predicted"/>
<evidence type="ECO:0000313" key="2">
    <source>
        <dbReference type="Proteomes" id="UP000050794"/>
    </source>
</evidence>
<protein>
    <submittedName>
        <fullName evidence="3">Glycosyltransferase</fullName>
    </submittedName>
</protein>